<proteinExistence type="predicted"/>
<evidence type="ECO:0000313" key="2">
    <source>
        <dbReference type="Proteomes" id="UP000693946"/>
    </source>
</evidence>
<protein>
    <submittedName>
        <fullName evidence="1">Uncharacterized protein</fullName>
    </submittedName>
</protein>
<name>A0AAV6SYL0_SOLSE</name>
<accession>A0AAV6SYL0</accession>
<dbReference type="Proteomes" id="UP000693946">
    <property type="component" value="Linkage Group LG10"/>
</dbReference>
<evidence type="ECO:0000313" key="1">
    <source>
        <dbReference type="EMBL" id="KAG7521713.1"/>
    </source>
</evidence>
<organism evidence="1 2">
    <name type="scientific">Solea senegalensis</name>
    <name type="common">Senegalese sole</name>
    <dbReference type="NCBI Taxonomy" id="28829"/>
    <lineage>
        <taxon>Eukaryota</taxon>
        <taxon>Metazoa</taxon>
        <taxon>Chordata</taxon>
        <taxon>Craniata</taxon>
        <taxon>Vertebrata</taxon>
        <taxon>Euteleostomi</taxon>
        <taxon>Actinopterygii</taxon>
        <taxon>Neopterygii</taxon>
        <taxon>Teleostei</taxon>
        <taxon>Neoteleostei</taxon>
        <taxon>Acanthomorphata</taxon>
        <taxon>Carangaria</taxon>
        <taxon>Pleuronectiformes</taxon>
        <taxon>Pleuronectoidei</taxon>
        <taxon>Soleidae</taxon>
        <taxon>Solea</taxon>
    </lineage>
</organism>
<dbReference type="EMBL" id="JAGKHQ010000002">
    <property type="protein sequence ID" value="KAG7521713.1"/>
    <property type="molecule type" value="Genomic_DNA"/>
</dbReference>
<sequence>MATGGGPPPEELTPAEILALGINKGPKLVGIEGGSSSNPVAPEIRAPYVEVKGDQIILLDPPQQGVGHDGQGRYASVWVNGLVLSWKTLGAGGERTGRCTLHAPGKLYVPRAFRWFQLSGYQLGKVFPQVVPGSR</sequence>
<gene>
    <name evidence="1" type="ORF">JOB18_005433</name>
</gene>
<comment type="caution">
    <text evidence="1">The sequence shown here is derived from an EMBL/GenBank/DDBJ whole genome shotgun (WGS) entry which is preliminary data.</text>
</comment>
<reference evidence="1 2" key="1">
    <citation type="journal article" date="2021" name="Sci. Rep.">
        <title>Chromosome anchoring in Senegalese sole (Solea senegalensis) reveals sex-associated markers and genome rearrangements in flatfish.</title>
        <authorList>
            <person name="Guerrero-Cozar I."/>
            <person name="Gomez-Garrido J."/>
            <person name="Berbel C."/>
            <person name="Martinez-Blanch J.F."/>
            <person name="Alioto T."/>
            <person name="Claros M.G."/>
            <person name="Gagnaire P.A."/>
            <person name="Manchado M."/>
        </authorList>
    </citation>
    <scope>NUCLEOTIDE SEQUENCE [LARGE SCALE GENOMIC DNA]</scope>
    <source>
        <strain evidence="1">Sse05_10M</strain>
    </source>
</reference>
<keyword evidence="2" id="KW-1185">Reference proteome</keyword>
<dbReference type="AlphaFoldDB" id="A0AAV6SYL0"/>